<proteinExistence type="predicted"/>
<organism evidence="2 3">
    <name type="scientific">Sphingomonas populi</name>
    <dbReference type="NCBI Taxonomy" id="2484750"/>
    <lineage>
        <taxon>Bacteria</taxon>
        <taxon>Pseudomonadati</taxon>
        <taxon>Pseudomonadota</taxon>
        <taxon>Alphaproteobacteria</taxon>
        <taxon>Sphingomonadales</taxon>
        <taxon>Sphingomonadaceae</taxon>
        <taxon>Sphingomonas</taxon>
    </lineage>
</organism>
<reference evidence="2 3" key="1">
    <citation type="submission" date="2019-02" db="EMBL/GenBank/DDBJ databases">
        <authorList>
            <person name="Li Y."/>
        </authorList>
    </citation>
    <scope>NUCLEOTIDE SEQUENCE [LARGE SCALE GENOMIC DNA]</scope>
    <source>
        <strain evidence="2 3">3-7</strain>
    </source>
</reference>
<name>A0A4V2DDW6_9SPHN</name>
<dbReference type="Proteomes" id="UP000292085">
    <property type="component" value="Unassembled WGS sequence"/>
</dbReference>
<dbReference type="AlphaFoldDB" id="A0A4V2DDW6"/>
<feature type="chain" id="PRO_5020554179" evidence="1">
    <location>
        <begin position="22"/>
        <end position="105"/>
    </location>
</feature>
<gene>
    <name evidence="2" type="ORF">EWE75_00715</name>
</gene>
<evidence type="ECO:0000256" key="1">
    <source>
        <dbReference type="SAM" id="SignalP"/>
    </source>
</evidence>
<keyword evidence="1" id="KW-0732">Signal</keyword>
<evidence type="ECO:0000313" key="3">
    <source>
        <dbReference type="Proteomes" id="UP000292085"/>
    </source>
</evidence>
<keyword evidence="3" id="KW-1185">Reference proteome</keyword>
<evidence type="ECO:0000313" key="2">
    <source>
        <dbReference type="EMBL" id="RZF66418.1"/>
    </source>
</evidence>
<protein>
    <submittedName>
        <fullName evidence="2">UrcA family protein</fullName>
    </submittedName>
</protein>
<comment type="caution">
    <text evidence="2">The sequence shown here is derived from an EMBL/GenBank/DDBJ whole genome shotgun (WGS) entry which is preliminary data.</text>
</comment>
<dbReference type="NCBIfam" id="TIGR04433">
    <property type="entry name" value="UrcA_uranyl"/>
    <property type="match status" value="1"/>
</dbReference>
<dbReference type="RefSeq" id="WP_130154778.1">
    <property type="nucleotide sequence ID" value="NZ_SGIS01000001.1"/>
</dbReference>
<dbReference type="InterPro" id="IPR030972">
    <property type="entry name" value="UrcA_uranyl"/>
</dbReference>
<feature type="signal peptide" evidence="1">
    <location>
        <begin position="1"/>
        <end position="21"/>
    </location>
</feature>
<dbReference type="OrthoDB" id="7597046at2"/>
<dbReference type="EMBL" id="SGIS01000001">
    <property type="protein sequence ID" value="RZF66418.1"/>
    <property type="molecule type" value="Genomic_DNA"/>
</dbReference>
<sequence length="105" mass="11046">MKTLTLSFAGAVAALVSPVQAQDRVGPDRYAVVVKAAAHPATPRTARHTLAQIERAALAVCGASSFSLREMRMSVRDSACWRSSVARAVGSAGDPLLSAAYHPQR</sequence>
<accession>A0A4V2DDW6</accession>